<dbReference type="InterPro" id="IPR036291">
    <property type="entry name" value="NAD(P)-bd_dom_sf"/>
</dbReference>
<comment type="cofactor">
    <cofactor evidence="1">
        <name>Zn(2+)</name>
        <dbReference type="ChEBI" id="CHEBI:29105"/>
    </cofactor>
</comment>
<organism evidence="6 7">
    <name type="scientific">Hwanghaeella grinnelliae</name>
    <dbReference type="NCBI Taxonomy" id="2500179"/>
    <lineage>
        <taxon>Bacteria</taxon>
        <taxon>Pseudomonadati</taxon>
        <taxon>Pseudomonadota</taxon>
        <taxon>Alphaproteobacteria</taxon>
        <taxon>Rhodospirillales</taxon>
        <taxon>Rhodospirillaceae</taxon>
        <taxon>Hwanghaeella</taxon>
    </lineage>
</organism>
<evidence type="ECO:0000256" key="1">
    <source>
        <dbReference type="ARBA" id="ARBA00001947"/>
    </source>
</evidence>
<dbReference type="CDD" id="cd08255">
    <property type="entry name" value="2-desacetyl-2-hydroxyethyl_bacteriochlorophyllide_like"/>
    <property type="match status" value="1"/>
</dbReference>
<dbReference type="GO" id="GO:0016491">
    <property type="term" value="F:oxidoreductase activity"/>
    <property type="evidence" value="ECO:0007669"/>
    <property type="project" value="UniProtKB-KW"/>
</dbReference>
<accession>A0A3S2ZC28</accession>
<keyword evidence="7" id="KW-1185">Reference proteome</keyword>
<keyword evidence="5" id="KW-0560">Oxidoreductase</keyword>
<dbReference type="Gene3D" id="3.40.50.720">
    <property type="entry name" value="NAD(P)-binding Rossmann-like Domain"/>
    <property type="match status" value="1"/>
</dbReference>
<dbReference type="EMBL" id="SADE01000001">
    <property type="protein sequence ID" value="RVU39149.1"/>
    <property type="molecule type" value="Genomic_DNA"/>
</dbReference>
<evidence type="ECO:0000256" key="2">
    <source>
        <dbReference type="ARBA" id="ARBA00008072"/>
    </source>
</evidence>
<comment type="similarity">
    <text evidence="2">Belongs to the zinc-containing alcohol dehydrogenase family.</text>
</comment>
<dbReference type="SUPFAM" id="SSF50129">
    <property type="entry name" value="GroES-like"/>
    <property type="match status" value="1"/>
</dbReference>
<dbReference type="InterPro" id="IPR011032">
    <property type="entry name" value="GroES-like_sf"/>
</dbReference>
<keyword evidence="3" id="KW-0479">Metal-binding</keyword>
<protein>
    <submittedName>
        <fullName evidence="6">Zinc-binding alcohol dehydrogenase</fullName>
    </submittedName>
</protein>
<reference evidence="7" key="1">
    <citation type="submission" date="2019-01" db="EMBL/GenBank/DDBJ databases">
        <title>Gri0909 isolated from a small marine red alga.</title>
        <authorList>
            <person name="Kim J."/>
            <person name="Jeong S.E."/>
            <person name="Jeon C.O."/>
        </authorList>
    </citation>
    <scope>NUCLEOTIDE SEQUENCE [LARGE SCALE GENOMIC DNA]</scope>
    <source>
        <strain evidence="7">Gri0909</strain>
    </source>
</reference>
<keyword evidence="4" id="KW-0862">Zinc</keyword>
<evidence type="ECO:0000256" key="5">
    <source>
        <dbReference type="ARBA" id="ARBA00023002"/>
    </source>
</evidence>
<evidence type="ECO:0000256" key="4">
    <source>
        <dbReference type="ARBA" id="ARBA00022833"/>
    </source>
</evidence>
<name>A0A3S2ZC28_9PROT</name>
<sequence length="337" mass="36549">MDASPNKPTLLSRSFWIEEPGIGAIRSSELDCSNVKVAEEVLIQARFGALSRGTESCVFQGRVPETEWTRMRCPFQEGDFPGPVKYGYISVGRVLDGPADLTERDVFCLYPHQTLYTVPASAVTPLPDGVPAERAVLAANMETAVNVIWDAAPVAGDTVTVVGGGVLGCLIAYLAKRVPDVAVSVVDPDALKETIYQSIGVDFCHPDKAQGGRDIVIHTSATEAGLRLCLTLARDEGRIVEASWYGDREVTLPLGQDFHSRRLQLIGSQVGMVSPAKRSTYSYADRMALALGYLTDPVLDTLFTHEIAFDDLPERLPEFAVNGSGVACVRIRYPDDT</sequence>
<evidence type="ECO:0000313" key="7">
    <source>
        <dbReference type="Proteomes" id="UP000287447"/>
    </source>
</evidence>
<dbReference type="GO" id="GO:0046872">
    <property type="term" value="F:metal ion binding"/>
    <property type="evidence" value="ECO:0007669"/>
    <property type="project" value="UniProtKB-KW"/>
</dbReference>
<dbReference type="SUPFAM" id="SSF51735">
    <property type="entry name" value="NAD(P)-binding Rossmann-fold domains"/>
    <property type="match status" value="1"/>
</dbReference>
<evidence type="ECO:0000313" key="6">
    <source>
        <dbReference type="EMBL" id="RVU39149.1"/>
    </source>
</evidence>
<dbReference type="OrthoDB" id="9781588at2"/>
<dbReference type="PANTHER" id="PTHR43350">
    <property type="entry name" value="NAD-DEPENDENT ALCOHOL DEHYDROGENASE"/>
    <property type="match status" value="1"/>
</dbReference>
<dbReference type="AlphaFoldDB" id="A0A3S2ZC28"/>
<dbReference type="PANTHER" id="PTHR43350:SF19">
    <property type="entry name" value="D-GULOSIDE 3-DEHYDROGENASE"/>
    <property type="match status" value="1"/>
</dbReference>
<dbReference type="Proteomes" id="UP000287447">
    <property type="component" value="Unassembled WGS sequence"/>
</dbReference>
<dbReference type="Gene3D" id="3.90.180.10">
    <property type="entry name" value="Medium-chain alcohol dehydrogenases, catalytic domain"/>
    <property type="match status" value="1"/>
</dbReference>
<proteinExistence type="inferred from homology"/>
<comment type="caution">
    <text evidence="6">The sequence shown here is derived from an EMBL/GenBank/DDBJ whole genome shotgun (WGS) entry which is preliminary data.</text>
</comment>
<gene>
    <name evidence="6" type="ORF">EOI86_07830</name>
</gene>
<evidence type="ECO:0000256" key="3">
    <source>
        <dbReference type="ARBA" id="ARBA00022723"/>
    </source>
</evidence>